<dbReference type="EMBL" id="GDID01007230">
    <property type="protein sequence ID" value="JAP89376.1"/>
    <property type="molecule type" value="Transcribed_RNA"/>
</dbReference>
<dbReference type="AlphaFoldDB" id="A0A146K0X1"/>
<proteinExistence type="predicted"/>
<name>A0A146K0X1_9EUKA</name>
<evidence type="ECO:0000313" key="1">
    <source>
        <dbReference type="EMBL" id="JAP89376.1"/>
    </source>
</evidence>
<gene>
    <name evidence="1" type="ORF">TPC1_31129</name>
</gene>
<sequence>MTLFDHFQTKDKLYYTDTHVIKHGIEFKLHIQSKPESRPFKALFKNQEHFHIFHLVDGKVFAVLNECVYHVNLNHLKEISRIPDPVGQCMTNGYARSAVYQNQLLLTNEKEFFVLDAHTYQLQQKQFFFKEKQIQPKECAIADFNGHCLLMAIADSVTQIFLLKEPQCHLLYETDQKLKLQQLSLGLFLASFGAQTVSIDLTIDYPTARIIQLALPNLKNVEAEFGHEFSSDALLKFVDNDFMQRRKLIFEGQKQNLKQKNLPNFDKFRRAQHIYKHNRIDVFGFNQEEINSKKEKCLSAFVNADATQMTVSNPTEIDVVPNEDSTLTISESEDDLIRELAQDLVERRRRRRSFEDDLTDSEEDLLPNRLMRRRLS</sequence>
<accession>A0A146K0X1</accession>
<reference evidence="1" key="1">
    <citation type="submission" date="2015-07" db="EMBL/GenBank/DDBJ databases">
        <title>Adaptation to a free-living lifestyle via gene acquisitions in the diplomonad Trepomonas sp. PC1.</title>
        <authorList>
            <person name="Xu F."/>
            <person name="Jerlstrom-Hultqvist J."/>
            <person name="Kolisko M."/>
            <person name="Simpson A.G.B."/>
            <person name="Roger A.J."/>
            <person name="Svard S.G."/>
            <person name="Andersson J.O."/>
        </authorList>
    </citation>
    <scope>NUCLEOTIDE SEQUENCE</scope>
    <source>
        <strain evidence="1">PC1</strain>
    </source>
</reference>
<organism evidence="1">
    <name type="scientific">Trepomonas sp. PC1</name>
    <dbReference type="NCBI Taxonomy" id="1076344"/>
    <lineage>
        <taxon>Eukaryota</taxon>
        <taxon>Metamonada</taxon>
        <taxon>Diplomonadida</taxon>
        <taxon>Hexamitidae</taxon>
        <taxon>Hexamitinae</taxon>
        <taxon>Trepomonas</taxon>
    </lineage>
</organism>
<protein>
    <submittedName>
        <fullName evidence="1">Uncharacterized protein</fullName>
    </submittedName>
</protein>